<dbReference type="EMBL" id="QTSX02000026">
    <property type="protein sequence ID" value="KAJ9089881.1"/>
    <property type="molecule type" value="Genomic_DNA"/>
</dbReference>
<evidence type="ECO:0000313" key="1">
    <source>
        <dbReference type="EMBL" id="KAJ9089881.1"/>
    </source>
</evidence>
<sequence>MSFVYYLSRIKSPNKDKFIHICVGFNNLQAFSCPFCQKDFHILYSRKLRFPAVSSWMSSPGAKHNRDPYKAGNRMMIYVIKKSLIVPEKKDLGLYGTISASYPKIFNQLWAIQERVEERYMPPIYHLTTRTKQESYICALKTIKTEIHKIF</sequence>
<accession>A0ACC2UTF0</accession>
<dbReference type="Proteomes" id="UP001165960">
    <property type="component" value="Unassembled WGS sequence"/>
</dbReference>
<comment type="caution">
    <text evidence="1">The sequence shown here is derived from an EMBL/GenBank/DDBJ whole genome shotgun (WGS) entry which is preliminary data.</text>
</comment>
<protein>
    <submittedName>
        <fullName evidence="1">Uncharacterized protein</fullName>
    </submittedName>
</protein>
<evidence type="ECO:0000313" key="2">
    <source>
        <dbReference type="Proteomes" id="UP001165960"/>
    </source>
</evidence>
<keyword evidence="2" id="KW-1185">Reference proteome</keyword>
<reference evidence="1" key="1">
    <citation type="submission" date="2022-04" db="EMBL/GenBank/DDBJ databases">
        <title>Genome of the entomopathogenic fungus Entomophthora muscae.</title>
        <authorList>
            <person name="Elya C."/>
            <person name="Lovett B.R."/>
            <person name="Lee E."/>
            <person name="Macias A.M."/>
            <person name="Hajek A.E."/>
            <person name="De Bivort B.L."/>
            <person name="Kasson M.T."/>
            <person name="De Fine Licht H.H."/>
            <person name="Stajich J.E."/>
        </authorList>
    </citation>
    <scope>NUCLEOTIDE SEQUENCE</scope>
    <source>
        <strain evidence="1">Berkeley</strain>
    </source>
</reference>
<proteinExistence type="predicted"/>
<gene>
    <name evidence="1" type="ORF">DSO57_1008562</name>
</gene>
<name>A0ACC2UTF0_9FUNG</name>
<organism evidence="1 2">
    <name type="scientific">Entomophthora muscae</name>
    <dbReference type="NCBI Taxonomy" id="34485"/>
    <lineage>
        <taxon>Eukaryota</taxon>
        <taxon>Fungi</taxon>
        <taxon>Fungi incertae sedis</taxon>
        <taxon>Zoopagomycota</taxon>
        <taxon>Entomophthoromycotina</taxon>
        <taxon>Entomophthoromycetes</taxon>
        <taxon>Entomophthorales</taxon>
        <taxon>Entomophthoraceae</taxon>
        <taxon>Entomophthora</taxon>
    </lineage>
</organism>